<evidence type="ECO:0000256" key="2">
    <source>
        <dbReference type="SAM" id="SignalP"/>
    </source>
</evidence>
<organism evidence="4 5">
    <name type="scientific">Rotaria sordida</name>
    <dbReference type="NCBI Taxonomy" id="392033"/>
    <lineage>
        <taxon>Eukaryota</taxon>
        <taxon>Metazoa</taxon>
        <taxon>Spiralia</taxon>
        <taxon>Gnathifera</taxon>
        <taxon>Rotifera</taxon>
        <taxon>Eurotatoria</taxon>
        <taxon>Bdelloidea</taxon>
        <taxon>Philodinida</taxon>
        <taxon>Philodinidae</taxon>
        <taxon>Rotaria</taxon>
    </lineage>
</organism>
<keyword evidence="1" id="KW-0175">Coiled coil</keyword>
<feature type="signal peptide" evidence="2">
    <location>
        <begin position="1"/>
        <end position="16"/>
    </location>
</feature>
<dbReference type="Proteomes" id="UP000663870">
    <property type="component" value="Unassembled WGS sequence"/>
</dbReference>
<sequence>MCISTAFIFILGVAQIVEDVYLELYSLGIGTHIAAGLISEGLSDIFYAVSAAKSGYFSWSDYGVHKIKSIFITIATTGFAALLSKGIRFSRFGSMLIKTIVNVIVDGFGKALRNMNQSKFSNNYIEVASILATTYSTIMKGVAHGKTILNILTETDNFLDSNINKLEEKAKQCSQVTKSNQANISDDAVNDFIDKITDEWTKKIESKIDTDVQINIIEPLLCEGAQALVRKIGKSIKTYHQSRKENHLLKKFQHTKAEYEKDKENIMMNYENEADRKKFLDEIKNKYNQNLLVIITKTKNPNLVASIIEEGGPMDMTCIYALANVSGKPIRINNVDGATFPNLICSQNVNLNHTQDDNYLSIDVILEDGITAFGHFLPSSNTIDN</sequence>
<name>A0A816A757_9BILA</name>
<accession>A0A816A757</accession>
<feature type="chain" id="PRO_5036412609" evidence="2">
    <location>
        <begin position="17"/>
        <end position="385"/>
    </location>
</feature>
<dbReference type="AlphaFoldDB" id="A0A816A757"/>
<gene>
    <name evidence="4" type="ORF">JXQ802_LOCUS47371</name>
    <name evidence="3" type="ORF">PYM288_LOCUS31473</name>
</gene>
<keyword evidence="5" id="KW-1185">Reference proteome</keyword>
<reference evidence="4" key="1">
    <citation type="submission" date="2021-02" db="EMBL/GenBank/DDBJ databases">
        <authorList>
            <person name="Nowell W R."/>
        </authorList>
    </citation>
    <scope>NUCLEOTIDE SEQUENCE</scope>
</reference>
<dbReference type="EMBL" id="CAJNOH010003329">
    <property type="protein sequence ID" value="CAF1332326.1"/>
    <property type="molecule type" value="Genomic_DNA"/>
</dbReference>
<proteinExistence type="predicted"/>
<dbReference type="EMBL" id="CAJNOL010004654">
    <property type="protein sequence ID" value="CAF1592334.1"/>
    <property type="molecule type" value="Genomic_DNA"/>
</dbReference>
<evidence type="ECO:0000313" key="5">
    <source>
        <dbReference type="Proteomes" id="UP000663870"/>
    </source>
</evidence>
<evidence type="ECO:0000313" key="3">
    <source>
        <dbReference type="EMBL" id="CAF1332326.1"/>
    </source>
</evidence>
<evidence type="ECO:0000256" key="1">
    <source>
        <dbReference type="SAM" id="Coils"/>
    </source>
</evidence>
<evidence type="ECO:0000313" key="4">
    <source>
        <dbReference type="EMBL" id="CAF1592334.1"/>
    </source>
</evidence>
<feature type="coiled-coil region" evidence="1">
    <location>
        <begin position="249"/>
        <end position="276"/>
    </location>
</feature>
<dbReference type="Proteomes" id="UP000663854">
    <property type="component" value="Unassembled WGS sequence"/>
</dbReference>
<comment type="caution">
    <text evidence="4">The sequence shown here is derived from an EMBL/GenBank/DDBJ whole genome shotgun (WGS) entry which is preliminary data.</text>
</comment>
<protein>
    <submittedName>
        <fullName evidence="4">Uncharacterized protein</fullName>
    </submittedName>
</protein>
<keyword evidence="2" id="KW-0732">Signal</keyword>